<feature type="transmembrane region" description="Helical" evidence="8">
    <location>
        <begin position="150"/>
        <end position="172"/>
    </location>
</feature>
<dbReference type="InterPro" id="IPR050415">
    <property type="entry name" value="MRET"/>
</dbReference>
<dbReference type="PANTHER" id="PTHR47354">
    <property type="entry name" value="NADH OXIDOREDUCTASE HCR"/>
    <property type="match status" value="1"/>
</dbReference>
<evidence type="ECO:0000313" key="12">
    <source>
        <dbReference type="EMBL" id="TFB73796.1"/>
    </source>
</evidence>
<dbReference type="Pfam" id="PF00175">
    <property type="entry name" value="NAD_binding_1"/>
    <property type="match status" value="1"/>
</dbReference>
<dbReference type="GO" id="GO:0046872">
    <property type="term" value="F:metal ion binding"/>
    <property type="evidence" value="ECO:0007669"/>
    <property type="project" value="UniProtKB-KW"/>
</dbReference>
<dbReference type="Proteomes" id="UP000199639">
    <property type="component" value="Unassembled WGS sequence"/>
</dbReference>
<evidence type="ECO:0000259" key="9">
    <source>
        <dbReference type="PROSITE" id="PS51085"/>
    </source>
</evidence>
<dbReference type="AlphaFoldDB" id="A0A4R8UX30"/>
<reference evidence="11 13" key="1">
    <citation type="submission" date="2016-10" db="EMBL/GenBank/DDBJ databases">
        <authorList>
            <person name="Varghese N."/>
            <person name="Submissions S."/>
        </authorList>
    </citation>
    <scope>NUCLEOTIDE SEQUENCE [LARGE SCALE GENOMIC DNA]</scope>
    <source>
        <strain evidence="11 13">CGMCC 1.11215</strain>
    </source>
</reference>
<evidence type="ECO:0000256" key="3">
    <source>
        <dbReference type="ARBA" id="ARBA00022714"/>
    </source>
</evidence>
<feature type="transmembrane region" description="Helical" evidence="8">
    <location>
        <begin position="94"/>
        <end position="113"/>
    </location>
</feature>
<dbReference type="PROSITE" id="PS51085">
    <property type="entry name" value="2FE2S_FER_2"/>
    <property type="match status" value="1"/>
</dbReference>
<keyword evidence="4" id="KW-0479">Metal-binding</keyword>
<dbReference type="Proteomes" id="UP000298252">
    <property type="component" value="Unassembled WGS sequence"/>
</dbReference>
<dbReference type="GO" id="GO:0051537">
    <property type="term" value="F:2 iron, 2 sulfur cluster binding"/>
    <property type="evidence" value="ECO:0007669"/>
    <property type="project" value="UniProtKB-KW"/>
</dbReference>
<protein>
    <submittedName>
        <fullName evidence="12">2Fe-2S iron-sulfur cluster binding domain-containing protein</fullName>
    </submittedName>
    <submittedName>
        <fullName evidence="11">Ferredoxin-NADP reductase</fullName>
    </submittedName>
</protein>
<dbReference type="SUPFAM" id="SSF52343">
    <property type="entry name" value="Ferredoxin reductase-like, C-terminal NADP-linked domain"/>
    <property type="match status" value="1"/>
</dbReference>
<dbReference type="InterPro" id="IPR036010">
    <property type="entry name" value="2Fe-2S_ferredoxin-like_sf"/>
</dbReference>
<dbReference type="Gene3D" id="2.40.30.10">
    <property type="entry name" value="Translation factors"/>
    <property type="match status" value="1"/>
</dbReference>
<name>A0A4R8UX30_9MICO</name>
<organism evidence="11 13">
    <name type="scientific">Cryobacterium flavum</name>
    <dbReference type="NCBI Taxonomy" id="1424659"/>
    <lineage>
        <taxon>Bacteria</taxon>
        <taxon>Bacillati</taxon>
        <taxon>Actinomycetota</taxon>
        <taxon>Actinomycetes</taxon>
        <taxon>Micrococcales</taxon>
        <taxon>Microbacteriaceae</taxon>
        <taxon>Cryobacterium</taxon>
    </lineage>
</organism>
<feature type="transmembrane region" description="Helical" evidence="8">
    <location>
        <begin position="6"/>
        <end position="31"/>
    </location>
</feature>
<keyword evidence="8" id="KW-0812">Transmembrane</keyword>
<evidence type="ECO:0000259" key="10">
    <source>
        <dbReference type="PROSITE" id="PS51384"/>
    </source>
</evidence>
<feature type="transmembrane region" description="Helical" evidence="8">
    <location>
        <begin position="125"/>
        <end position="144"/>
    </location>
</feature>
<sequence length="505" mass="54474">MNDPHLWWYISRASAMIAWALMTASVLWGILLSTRVMRRVDNPAWLQDLHGYLGGSSLVMVGLHMVSLMIDSWLSFTPSEVFVPFATAFKPLPVALGILAFYLLVAVQGSSLMLKRLPRKFWKGLHYASYAALLLISFHAGFTGTDVGTLWYKIVSIALISVAAIAVILRIVAGKRGGTPRRTDAAPSAAPLQSTLRTMVVASATAVADGVVGIRLELPDWGVLPIWQPGSHVTLHLPNGLQNQYSLCGDPANRHHYDIAVLRTGRSAGGSAWIHENLVPGMSLSVSGPMNHFELEPAADYLFIAGGIGITPIKAMIESLPAGRAWRLIYAGRSRQTMAFVAELEASHPEQVIVHASDENLGGLDLDSVLGGPALTAAAQVYCCGPESLMDAVAARVSADRMHLERFIPLERAARPATPIQVTCRKSRVEFTVTAEENLLDSLEAHGVPILGSCRKGICGTCEVRVVEGIPEHLDSILDDTEKDALGVMYPCVSRAQTPALVLNI</sequence>
<dbReference type="InterPro" id="IPR017927">
    <property type="entry name" value="FAD-bd_FR_type"/>
</dbReference>
<dbReference type="GO" id="GO:0016491">
    <property type="term" value="F:oxidoreductase activity"/>
    <property type="evidence" value="ECO:0007669"/>
    <property type="project" value="UniProtKB-KW"/>
</dbReference>
<evidence type="ECO:0000313" key="14">
    <source>
        <dbReference type="Proteomes" id="UP000298252"/>
    </source>
</evidence>
<dbReference type="CDD" id="cd00207">
    <property type="entry name" value="fer2"/>
    <property type="match status" value="1"/>
</dbReference>
<dbReference type="EMBL" id="FNIB01000005">
    <property type="protein sequence ID" value="SDN46814.1"/>
    <property type="molecule type" value="Genomic_DNA"/>
</dbReference>
<dbReference type="Gene3D" id="3.10.20.30">
    <property type="match status" value="1"/>
</dbReference>
<proteinExistence type="predicted"/>
<keyword evidence="8" id="KW-0472">Membrane</keyword>
<keyword evidence="5" id="KW-0560">Oxidoreductase</keyword>
<dbReference type="STRING" id="1424659.SAMN05216368_105307"/>
<accession>A0A4R8UX30</accession>
<keyword evidence="14" id="KW-1185">Reference proteome</keyword>
<evidence type="ECO:0000256" key="7">
    <source>
        <dbReference type="ARBA" id="ARBA00023014"/>
    </source>
</evidence>
<gene>
    <name evidence="12" type="ORF">E3O21_16125</name>
    <name evidence="11" type="ORF">SAMN05216368_105307</name>
</gene>
<keyword evidence="7" id="KW-0411">Iron-sulfur</keyword>
<comment type="cofactor">
    <cofactor evidence="1">
        <name>FAD</name>
        <dbReference type="ChEBI" id="CHEBI:57692"/>
    </cofactor>
</comment>
<dbReference type="InterPro" id="IPR039261">
    <property type="entry name" value="FNR_nucleotide-bd"/>
</dbReference>
<evidence type="ECO:0000256" key="6">
    <source>
        <dbReference type="ARBA" id="ARBA00023004"/>
    </source>
</evidence>
<feature type="domain" description="2Fe-2S ferredoxin-type" evidence="9">
    <location>
        <begin position="418"/>
        <end position="505"/>
    </location>
</feature>
<dbReference type="InterPro" id="IPR006058">
    <property type="entry name" value="2Fe2S_fd_BS"/>
</dbReference>
<feature type="transmembrane region" description="Helical" evidence="8">
    <location>
        <begin position="52"/>
        <end position="74"/>
    </location>
</feature>
<evidence type="ECO:0000313" key="13">
    <source>
        <dbReference type="Proteomes" id="UP000199639"/>
    </source>
</evidence>
<keyword evidence="8" id="KW-1133">Transmembrane helix</keyword>
<dbReference type="RefSeq" id="WP_092340469.1">
    <property type="nucleotide sequence ID" value="NZ_FNIB01000005.1"/>
</dbReference>
<reference evidence="12 14" key="2">
    <citation type="submission" date="2019-03" db="EMBL/GenBank/DDBJ databases">
        <title>Genomics of glacier-inhabiting Cryobacterium strains.</title>
        <authorList>
            <person name="Liu Q."/>
            <person name="Xin Y.-H."/>
        </authorList>
    </citation>
    <scope>NUCLEOTIDE SEQUENCE [LARGE SCALE GENOMIC DNA]</scope>
    <source>
        <strain evidence="12 14">Hh8</strain>
    </source>
</reference>
<dbReference type="InterPro" id="IPR017938">
    <property type="entry name" value="Riboflavin_synthase-like_b-brl"/>
</dbReference>
<keyword evidence="3" id="KW-0001">2Fe-2S</keyword>
<dbReference type="PRINTS" id="PR00409">
    <property type="entry name" value="PHDIOXRDTASE"/>
</dbReference>
<dbReference type="SUPFAM" id="SSF54292">
    <property type="entry name" value="2Fe-2S ferredoxin-like"/>
    <property type="match status" value="1"/>
</dbReference>
<dbReference type="EMBL" id="SOFD01000038">
    <property type="protein sequence ID" value="TFB73796.1"/>
    <property type="molecule type" value="Genomic_DNA"/>
</dbReference>
<evidence type="ECO:0000256" key="5">
    <source>
        <dbReference type="ARBA" id="ARBA00023002"/>
    </source>
</evidence>
<dbReference type="PANTHER" id="PTHR47354:SF1">
    <property type="entry name" value="CARNITINE MONOOXYGENASE REDUCTASE SUBUNIT"/>
    <property type="match status" value="1"/>
</dbReference>
<dbReference type="PROSITE" id="PS00197">
    <property type="entry name" value="2FE2S_FER_1"/>
    <property type="match status" value="1"/>
</dbReference>
<dbReference type="Gene3D" id="3.40.50.80">
    <property type="entry name" value="Nucleotide-binding domain of ferredoxin-NADP reductase (FNR) module"/>
    <property type="match status" value="1"/>
</dbReference>
<evidence type="ECO:0000256" key="2">
    <source>
        <dbReference type="ARBA" id="ARBA00022630"/>
    </source>
</evidence>
<dbReference type="InterPro" id="IPR001041">
    <property type="entry name" value="2Fe-2S_ferredoxin-type"/>
</dbReference>
<evidence type="ECO:0000256" key="8">
    <source>
        <dbReference type="SAM" id="Phobius"/>
    </source>
</evidence>
<keyword evidence="2" id="KW-0285">Flavoprotein</keyword>
<evidence type="ECO:0000313" key="11">
    <source>
        <dbReference type="EMBL" id="SDN46814.1"/>
    </source>
</evidence>
<keyword evidence="6" id="KW-0408">Iron</keyword>
<evidence type="ECO:0000256" key="1">
    <source>
        <dbReference type="ARBA" id="ARBA00001974"/>
    </source>
</evidence>
<dbReference type="PROSITE" id="PS51384">
    <property type="entry name" value="FAD_FR"/>
    <property type="match status" value="1"/>
</dbReference>
<feature type="domain" description="FAD-binding FR-type" evidence="10">
    <location>
        <begin position="194"/>
        <end position="296"/>
    </location>
</feature>
<dbReference type="InterPro" id="IPR012675">
    <property type="entry name" value="Beta-grasp_dom_sf"/>
</dbReference>
<dbReference type="SUPFAM" id="SSF63380">
    <property type="entry name" value="Riboflavin synthase domain-like"/>
    <property type="match status" value="1"/>
</dbReference>
<dbReference type="Pfam" id="PF00111">
    <property type="entry name" value="Fer2"/>
    <property type="match status" value="1"/>
</dbReference>
<evidence type="ECO:0000256" key="4">
    <source>
        <dbReference type="ARBA" id="ARBA00022723"/>
    </source>
</evidence>
<dbReference type="CDD" id="cd06185">
    <property type="entry name" value="PDR_like"/>
    <property type="match status" value="1"/>
</dbReference>
<dbReference type="InterPro" id="IPR001433">
    <property type="entry name" value="OxRdtase_FAD/NAD-bd"/>
</dbReference>